<dbReference type="CDD" id="cd09240">
    <property type="entry name" value="BRO1_Alix"/>
    <property type="match status" value="1"/>
</dbReference>
<keyword evidence="4" id="KW-1185">Reference proteome</keyword>
<dbReference type="PROSITE" id="PS51180">
    <property type="entry name" value="BRO1"/>
    <property type="match status" value="1"/>
</dbReference>
<dbReference type="CDD" id="cd09235">
    <property type="entry name" value="V_Alix"/>
    <property type="match status" value="1"/>
</dbReference>
<dbReference type="PANTHER" id="PTHR23030">
    <property type="entry name" value="PCD6 INTERACTING PROTEIN-RELATED"/>
    <property type="match status" value="1"/>
</dbReference>
<feature type="coiled-coil region" evidence="1">
    <location>
        <begin position="547"/>
        <end position="581"/>
    </location>
</feature>
<feature type="compositionally biased region" description="Polar residues" evidence="2">
    <location>
        <begin position="745"/>
        <end position="765"/>
    </location>
</feature>
<proteinExistence type="predicted"/>
<dbReference type="Gene3D" id="1.25.40.280">
    <property type="entry name" value="alix/aip1 like domains"/>
    <property type="match status" value="1"/>
</dbReference>
<dbReference type="Gene3D" id="1.20.120.560">
    <property type="entry name" value="alix/aip1 in complex with the ypdl late domain"/>
    <property type="match status" value="1"/>
</dbReference>
<feature type="compositionally biased region" description="Low complexity" evidence="2">
    <location>
        <begin position="816"/>
        <end position="833"/>
    </location>
</feature>
<gene>
    <name evidence="5" type="primary">LOC106477052</name>
</gene>
<feature type="domain" description="BRO1" evidence="3">
    <location>
        <begin position="3"/>
        <end position="394"/>
    </location>
</feature>
<dbReference type="Proteomes" id="UP000694941">
    <property type="component" value="Unplaced"/>
</dbReference>
<keyword evidence="1" id="KW-0175">Coiled coil</keyword>
<sequence>MANFIAVPFKKTSEVDIIKPLKNLISSYYSTADEPADFRESLKELNKLRLNSTWRTLDKNENSLQVMCRYYDQITVLEGKCPPSDVQIPFRWKDAFDKGSFFSGSTSLTLSNLSYERICILFNIAAMQSQIAASQGNDLSNDDALKSAAKYFQQACGIFHYLKTTVLSSVQQEPTPDIQPDTLGALQALMLAQAQESFFHKATADNMKDAIVAKVASQCEELYADTLKQLQKESLKQLWDKEWVSNVAGKQAAFHAISEYHQALVCRGKKEVGEELARLQHANELMKAAETRGNITFSFGDYAGKISRAYQETKKDNDFIYHARIPDVKSLPPIGKAALAKPTPMPEKLSSKFQDLFSTLMPVPVTQAIQAFDVRKTEVVNQEIGRMREQTQMMNGVLASLNLPAAIEDSTGNTLPQSLKDKAQAVTEAGGIQTIQNLIIELPALLQRNREILDEAERMLNEEEASDNQFRNQFKEKWTRTPSEKLNQPLKVQATKYREIIENAVEADAVVKDKFSKHKNSIELLSLPESELSARLPSASPVSSLGNSHSVQKLKQLMQEVEQIKTERETLEKDFQSVTIDMKTKFMDALAQDGAISEQAISAETLGEIFGPLQKRVRENLEHQEKTMAGIQQANTAFCQEKQDNQSSVTRDTMMKDLAGAHDAYMELKNNLKEGTKFYNDLTQLLVNFQNKINDFCFARKTERDELCKELQQSIANQPTGPAPSLPSHHSGTSVNKPEEKERPSQATPQNASAPASLPYPTQNNMPQAASFLPYPQFPAYPTYATIPMPRGYNPYSYTQQSGMPPAYPPAPTSYPPYGQYPNYPPNTGGYPYPGQPWNPQ</sequence>
<dbReference type="InterPro" id="IPR038499">
    <property type="entry name" value="BRO1_sf"/>
</dbReference>
<dbReference type="Gene3D" id="1.20.140.50">
    <property type="entry name" value="alix/aip1 like domains"/>
    <property type="match status" value="1"/>
</dbReference>
<name>A0ABM1C2L8_LIMPO</name>
<dbReference type="InterPro" id="IPR004328">
    <property type="entry name" value="BRO1_dom"/>
</dbReference>
<evidence type="ECO:0000313" key="4">
    <source>
        <dbReference type="Proteomes" id="UP000694941"/>
    </source>
</evidence>
<accession>A0ABM1C2L8</accession>
<dbReference type="Pfam" id="PF03097">
    <property type="entry name" value="BRO1"/>
    <property type="match status" value="1"/>
</dbReference>
<dbReference type="GeneID" id="106477052"/>
<evidence type="ECO:0000256" key="1">
    <source>
        <dbReference type="SAM" id="Coils"/>
    </source>
</evidence>
<dbReference type="InterPro" id="IPR025304">
    <property type="entry name" value="ALIX_V_dom"/>
</dbReference>
<evidence type="ECO:0000313" key="5">
    <source>
        <dbReference type="RefSeq" id="XP_013793109.1"/>
    </source>
</evidence>
<feature type="coiled-coil region" evidence="1">
    <location>
        <begin position="446"/>
        <end position="473"/>
    </location>
</feature>
<feature type="region of interest" description="Disordered" evidence="2">
    <location>
        <begin position="792"/>
        <end position="841"/>
    </location>
</feature>
<dbReference type="PANTHER" id="PTHR23030:SF39">
    <property type="entry name" value="PROGRAMMED CELL DEATH 6-INTERACTING PROTEIN"/>
    <property type="match status" value="1"/>
</dbReference>
<dbReference type="Pfam" id="PF13949">
    <property type="entry name" value="ALIX_LYPXL_bnd"/>
    <property type="match status" value="1"/>
</dbReference>
<organism evidence="4 5">
    <name type="scientific">Limulus polyphemus</name>
    <name type="common">Atlantic horseshoe crab</name>
    <dbReference type="NCBI Taxonomy" id="6850"/>
    <lineage>
        <taxon>Eukaryota</taxon>
        <taxon>Metazoa</taxon>
        <taxon>Ecdysozoa</taxon>
        <taxon>Arthropoda</taxon>
        <taxon>Chelicerata</taxon>
        <taxon>Merostomata</taxon>
        <taxon>Xiphosura</taxon>
        <taxon>Limulidae</taxon>
        <taxon>Limulus</taxon>
    </lineage>
</organism>
<evidence type="ECO:0000259" key="3">
    <source>
        <dbReference type="PROSITE" id="PS51180"/>
    </source>
</evidence>
<feature type="compositionally biased region" description="Pro residues" evidence="2">
    <location>
        <begin position="806"/>
        <end position="815"/>
    </location>
</feature>
<dbReference type="RefSeq" id="XP_013793109.1">
    <property type="nucleotide sequence ID" value="XM_013937655.2"/>
</dbReference>
<dbReference type="SMART" id="SM01041">
    <property type="entry name" value="BRO1"/>
    <property type="match status" value="1"/>
</dbReference>
<protein>
    <submittedName>
        <fullName evidence="5">Programmed cell death 6-interacting protein-like</fullName>
    </submittedName>
</protein>
<feature type="region of interest" description="Disordered" evidence="2">
    <location>
        <begin position="716"/>
        <end position="765"/>
    </location>
</feature>
<evidence type="ECO:0000256" key="2">
    <source>
        <dbReference type="SAM" id="MobiDB-lite"/>
    </source>
</evidence>
<reference evidence="5" key="1">
    <citation type="submission" date="2025-08" db="UniProtKB">
        <authorList>
            <consortium name="RefSeq"/>
        </authorList>
    </citation>
    <scope>IDENTIFICATION</scope>
    <source>
        <tissue evidence="5">Muscle</tissue>
    </source>
</reference>